<evidence type="ECO:0000256" key="3">
    <source>
        <dbReference type="ARBA" id="ARBA00022729"/>
    </source>
</evidence>
<evidence type="ECO:0000256" key="2">
    <source>
        <dbReference type="ARBA" id="ARBA00022448"/>
    </source>
</evidence>
<name>A0A6I6H975_9PSED</name>
<reference evidence="5" key="1">
    <citation type="submission" date="2019-12" db="EMBL/GenBank/DDBJ databases">
        <title>Hybrid Genome Assemblies of two High G+C Isolates from Undergraduate Microbiology Courses.</title>
        <authorList>
            <person name="Ne Ville C.J."/>
            <person name="Enright D."/>
            <person name="Hernandez I."/>
            <person name="Dodsworth J."/>
            <person name="Orwin P.M."/>
        </authorList>
    </citation>
    <scope>NUCLEOTIDE SEQUENCE [LARGE SCALE GENOMIC DNA]</scope>
    <source>
        <strain evidence="5">Neo</strain>
    </source>
</reference>
<keyword evidence="2" id="KW-0813">Transport</keyword>
<feature type="signal peptide" evidence="4">
    <location>
        <begin position="1"/>
        <end position="23"/>
    </location>
</feature>
<dbReference type="InterPro" id="IPR023614">
    <property type="entry name" value="Porin_dom_sf"/>
</dbReference>
<organism evidence="5 6">
    <name type="scientific">Pseudomonas alkylphenolica</name>
    <dbReference type="NCBI Taxonomy" id="237609"/>
    <lineage>
        <taxon>Bacteria</taxon>
        <taxon>Pseudomonadati</taxon>
        <taxon>Pseudomonadota</taxon>
        <taxon>Gammaproteobacteria</taxon>
        <taxon>Pseudomonadales</taxon>
        <taxon>Pseudomonadaceae</taxon>
        <taxon>Pseudomonas</taxon>
    </lineage>
</organism>
<sequence length="452" mass="49575">MPRPHAKLLCAALLAGDSSLLLASTGGFVEDSRLELINRNYYFNRDLRNGASNTQGVNPALPASERNGYREEWAHGLMLRYASGFSQGTLGLGVDAHAHLGIKLDSGAGRTGTALLPISHNRQADAKVEDHYSQAGAALKLRAWDTELKWGEMRTATPVFTTADSRLLPEMATGVYLRSQALGPVQVEAGHFTAYHEFASSNRDDSLRTRYSDAQVRSLDFIGASYRLGDALGLKLFHARAEDNWLQNYLNLNYNVPLGSGQGLNFDTHVYRSDATGRQLSGPIDNTSWSLATAYRVGAHRFTLAYQQIDGDTPFDYVGGLSIDLANSVQLSDFNAPGMKSQQARYDLDLAALGIPGLSFMTRYVTGRGASDNGWTPGAHFAGGPASTYGMYDGARWHELDIDVRYVVQQGWARGMLLRTRFATYRGNHEAAADLQDINEVRVIVEYPLDLL</sequence>
<feature type="chain" id="PRO_5026296149" evidence="4">
    <location>
        <begin position="24"/>
        <end position="452"/>
    </location>
</feature>
<gene>
    <name evidence="5" type="ORF">GPJ81_11335</name>
</gene>
<dbReference type="RefSeq" id="WP_157192252.1">
    <property type="nucleotide sequence ID" value="NZ_CP046621.1"/>
</dbReference>
<evidence type="ECO:0000256" key="1">
    <source>
        <dbReference type="ARBA" id="ARBA00009075"/>
    </source>
</evidence>
<dbReference type="Pfam" id="PF03573">
    <property type="entry name" value="OprD"/>
    <property type="match status" value="1"/>
</dbReference>
<protein>
    <submittedName>
        <fullName evidence="5">Outer membrane porin, OprD family</fullName>
    </submittedName>
</protein>
<accession>A0A6I6H975</accession>
<dbReference type="EMBL" id="CP046621">
    <property type="protein sequence ID" value="QGW77248.1"/>
    <property type="molecule type" value="Genomic_DNA"/>
</dbReference>
<evidence type="ECO:0000313" key="6">
    <source>
        <dbReference type="Proteomes" id="UP000426235"/>
    </source>
</evidence>
<dbReference type="Proteomes" id="UP000426235">
    <property type="component" value="Chromosome"/>
</dbReference>
<dbReference type="Gene3D" id="2.40.160.10">
    <property type="entry name" value="Porin"/>
    <property type="match status" value="1"/>
</dbReference>
<proteinExistence type="inferred from homology"/>
<dbReference type="InterPro" id="IPR005318">
    <property type="entry name" value="OM_porin_bac"/>
</dbReference>
<dbReference type="AlphaFoldDB" id="A0A6I6H975"/>
<dbReference type="GO" id="GO:0015288">
    <property type="term" value="F:porin activity"/>
    <property type="evidence" value="ECO:0007669"/>
    <property type="project" value="TreeGrafter"/>
</dbReference>
<dbReference type="GO" id="GO:0016020">
    <property type="term" value="C:membrane"/>
    <property type="evidence" value="ECO:0007669"/>
    <property type="project" value="InterPro"/>
</dbReference>
<dbReference type="PANTHER" id="PTHR34596:SF2">
    <property type="entry name" value="CHITOPORIN"/>
    <property type="match status" value="1"/>
</dbReference>
<dbReference type="PANTHER" id="PTHR34596">
    <property type="entry name" value="CHITOPORIN"/>
    <property type="match status" value="1"/>
</dbReference>
<keyword evidence="3 4" id="KW-0732">Signal</keyword>
<comment type="similarity">
    <text evidence="1">Belongs to the outer membrane porin (Opr) (TC 1.B.25) family.</text>
</comment>
<evidence type="ECO:0000313" key="5">
    <source>
        <dbReference type="EMBL" id="QGW77248.1"/>
    </source>
</evidence>
<evidence type="ECO:0000256" key="4">
    <source>
        <dbReference type="SAM" id="SignalP"/>
    </source>
</evidence>
<keyword evidence="6" id="KW-1185">Reference proteome</keyword>